<evidence type="ECO:0000313" key="2">
    <source>
        <dbReference type="Proteomes" id="UP001595987"/>
    </source>
</evidence>
<name>A0ABV9JEI8_9LACT</name>
<dbReference type="RefSeq" id="WP_213534792.1">
    <property type="nucleotide sequence ID" value="NZ_BOVQ01000004.1"/>
</dbReference>
<dbReference type="EMBL" id="JBHSGD010000005">
    <property type="protein sequence ID" value="MFC4652464.1"/>
    <property type="molecule type" value="Genomic_DNA"/>
</dbReference>
<protein>
    <submittedName>
        <fullName evidence="1">Uncharacterized protein</fullName>
    </submittedName>
</protein>
<keyword evidence="2" id="KW-1185">Reference proteome</keyword>
<organism evidence="1 2">
    <name type="scientific">Lactococcus nasutitermitis</name>
    <dbReference type="NCBI Taxonomy" id="1652957"/>
    <lineage>
        <taxon>Bacteria</taxon>
        <taxon>Bacillati</taxon>
        <taxon>Bacillota</taxon>
        <taxon>Bacilli</taxon>
        <taxon>Lactobacillales</taxon>
        <taxon>Streptococcaceae</taxon>
        <taxon>Lactococcus</taxon>
    </lineage>
</organism>
<accession>A0ABV9JEI8</accession>
<reference evidence="2" key="1">
    <citation type="journal article" date="2019" name="Int. J. Syst. Evol. Microbiol.">
        <title>The Global Catalogue of Microorganisms (GCM) 10K type strain sequencing project: providing services to taxonomists for standard genome sequencing and annotation.</title>
        <authorList>
            <consortium name="The Broad Institute Genomics Platform"/>
            <consortium name="The Broad Institute Genome Sequencing Center for Infectious Disease"/>
            <person name="Wu L."/>
            <person name="Ma J."/>
        </authorList>
    </citation>
    <scope>NUCLEOTIDE SEQUENCE [LARGE SCALE GENOMIC DNA]</scope>
    <source>
        <strain evidence="2">CCUG 63287</strain>
    </source>
</reference>
<sequence length="79" mass="9445">MKHGGKIKFEERVTNVREIRNNGQISLKKMASFSNTIIMIGEWLLFKRQHKRNKMNAPKKDMPEEEKTFYIKSQEKSNF</sequence>
<gene>
    <name evidence="1" type="ORF">ACFO26_06035</name>
</gene>
<comment type="caution">
    <text evidence="1">The sequence shown here is derived from an EMBL/GenBank/DDBJ whole genome shotgun (WGS) entry which is preliminary data.</text>
</comment>
<dbReference type="Proteomes" id="UP001595987">
    <property type="component" value="Unassembled WGS sequence"/>
</dbReference>
<evidence type="ECO:0000313" key="1">
    <source>
        <dbReference type="EMBL" id="MFC4652464.1"/>
    </source>
</evidence>
<proteinExistence type="predicted"/>